<comment type="catalytic activity">
    <reaction evidence="1 6 7">
        <text>adenosine 5'-phosphosulfate + ATP = 3'-phosphoadenylyl sulfate + ADP + H(+)</text>
        <dbReference type="Rhea" id="RHEA:24152"/>
        <dbReference type="ChEBI" id="CHEBI:15378"/>
        <dbReference type="ChEBI" id="CHEBI:30616"/>
        <dbReference type="ChEBI" id="CHEBI:58243"/>
        <dbReference type="ChEBI" id="CHEBI:58339"/>
        <dbReference type="ChEBI" id="CHEBI:456216"/>
        <dbReference type="EC" id="2.7.1.25"/>
    </reaction>
</comment>
<feature type="binding site" evidence="6">
    <location>
        <begin position="34"/>
        <end position="41"/>
    </location>
    <ligand>
        <name>ATP</name>
        <dbReference type="ChEBI" id="CHEBI:30616"/>
    </ligand>
</feature>
<dbReference type="GO" id="GO:0004020">
    <property type="term" value="F:adenylylsulfate kinase activity"/>
    <property type="evidence" value="ECO:0007669"/>
    <property type="project" value="UniProtKB-UniRule"/>
</dbReference>
<dbReference type="PANTHER" id="PTHR42700">
    <property type="entry name" value="SULFATE ADENYLYLTRANSFERASE"/>
    <property type="match status" value="1"/>
</dbReference>
<protein>
    <recommendedName>
        <fullName evidence="6 7">Adenylyl-sulfate kinase</fullName>
        <ecNumber evidence="6 7">2.7.1.25</ecNumber>
    </recommendedName>
    <alternativeName>
        <fullName evidence="6">APS kinase</fullName>
    </alternativeName>
    <alternativeName>
        <fullName evidence="6">ATP adenosine-5'-phosphosulfate 3'-phosphotransferase</fullName>
    </alternativeName>
    <alternativeName>
        <fullName evidence="6">Adenosine-5'-phosphosulfate kinase</fullName>
    </alternativeName>
</protein>
<evidence type="ECO:0000256" key="6">
    <source>
        <dbReference type="HAMAP-Rule" id="MF_00065"/>
    </source>
</evidence>
<dbReference type="InterPro" id="IPR059117">
    <property type="entry name" value="APS_kinase_dom"/>
</dbReference>
<organism evidence="9">
    <name type="scientific">Sporolactobacillus sp. Y61</name>
    <dbReference type="NCBI Taxonomy" id="3160863"/>
    <lineage>
        <taxon>Bacteria</taxon>
        <taxon>Bacillati</taxon>
        <taxon>Bacillota</taxon>
        <taxon>Bacilli</taxon>
        <taxon>Bacillales</taxon>
        <taxon>Sporolactobacillaceae</taxon>
        <taxon>Sporolactobacillus</taxon>
    </lineage>
</organism>
<dbReference type="HAMAP" id="MF_00065">
    <property type="entry name" value="Adenylyl_sulf_kinase"/>
    <property type="match status" value="1"/>
</dbReference>
<dbReference type="Gene3D" id="3.40.50.300">
    <property type="entry name" value="P-loop containing nucleotide triphosphate hydrolases"/>
    <property type="match status" value="1"/>
</dbReference>
<name>A0AAU8IFZ8_9BACL</name>
<dbReference type="GO" id="GO:0070814">
    <property type="term" value="P:hydrogen sulfide biosynthetic process"/>
    <property type="evidence" value="ECO:0007669"/>
    <property type="project" value="UniProtKB-UniRule"/>
</dbReference>
<keyword evidence="2 6" id="KW-0808">Transferase</keyword>
<dbReference type="GO" id="GO:0004781">
    <property type="term" value="F:sulfate adenylyltransferase (ATP) activity"/>
    <property type="evidence" value="ECO:0007669"/>
    <property type="project" value="TreeGrafter"/>
</dbReference>
<keyword evidence="5 6" id="KW-0067">ATP-binding</keyword>
<keyword evidence="3 6" id="KW-0547">Nucleotide-binding</keyword>
<dbReference type="GO" id="GO:0005737">
    <property type="term" value="C:cytoplasm"/>
    <property type="evidence" value="ECO:0007669"/>
    <property type="project" value="TreeGrafter"/>
</dbReference>
<dbReference type="InterPro" id="IPR050512">
    <property type="entry name" value="Sulf_AdTrans/APS_kinase"/>
</dbReference>
<comment type="similarity">
    <text evidence="6 7">Belongs to the APS kinase family.</text>
</comment>
<evidence type="ECO:0000256" key="1">
    <source>
        <dbReference type="ARBA" id="ARBA00001823"/>
    </source>
</evidence>
<feature type="domain" description="APS kinase" evidence="8">
    <location>
        <begin position="26"/>
        <end position="176"/>
    </location>
</feature>
<dbReference type="PANTHER" id="PTHR42700:SF3">
    <property type="entry name" value="BIFUNCTIONAL SAT_APS KINASE-RELATED"/>
    <property type="match status" value="1"/>
</dbReference>
<feature type="active site" description="Phosphoserine intermediate" evidence="6">
    <location>
        <position position="108"/>
    </location>
</feature>
<reference evidence="9" key="1">
    <citation type="submission" date="2024-06" db="EMBL/GenBank/DDBJ databases">
        <authorList>
            <person name="Fan A."/>
            <person name="Zhang F.Y."/>
            <person name="Zhang L."/>
        </authorList>
    </citation>
    <scope>NUCLEOTIDE SEQUENCE</scope>
    <source>
        <strain evidence="9">Y61</strain>
    </source>
</reference>
<dbReference type="EC" id="2.7.1.25" evidence="6 7"/>
<evidence type="ECO:0000256" key="3">
    <source>
        <dbReference type="ARBA" id="ARBA00022741"/>
    </source>
</evidence>
<dbReference type="EMBL" id="CP159510">
    <property type="protein sequence ID" value="XCJ17162.1"/>
    <property type="molecule type" value="Genomic_DNA"/>
</dbReference>
<evidence type="ECO:0000259" key="8">
    <source>
        <dbReference type="Pfam" id="PF01583"/>
    </source>
</evidence>
<keyword evidence="6" id="KW-0597">Phosphoprotein</keyword>
<evidence type="ECO:0000256" key="4">
    <source>
        <dbReference type="ARBA" id="ARBA00022777"/>
    </source>
</evidence>
<keyword evidence="4 6" id="KW-0418">Kinase</keyword>
<dbReference type="RefSeq" id="WP_353948464.1">
    <property type="nucleotide sequence ID" value="NZ_CP159510.1"/>
</dbReference>
<evidence type="ECO:0000256" key="2">
    <source>
        <dbReference type="ARBA" id="ARBA00022679"/>
    </source>
</evidence>
<accession>A0AAU8IFZ8</accession>
<comment type="function">
    <text evidence="6 7">Catalyzes the synthesis of activated sulfate.</text>
</comment>
<dbReference type="Pfam" id="PF01583">
    <property type="entry name" value="APS_kinase"/>
    <property type="match status" value="1"/>
</dbReference>
<dbReference type="GO" id="GO:0019379">
    <property type="term" value="P:sulfate assimilation, phosphoadenylyl sulfate reduction by phosphoadenylyl-sulfate reductase (thioredoxin)"/>
    <property type="evidence" value="ECO:0007669"/>
    <property type="project" value="TreeGrafter"/>
</dbReference>
<evidence type="ECO:0000313" key="9">
    <source>
        <dbReference type="EMBL" id="XCJ17162.1"/>
    </source>
</evidence>
<dbReference type="NCBIfam" id="NF003013">
    <property type="entry name" value="PRK03846.1"/>
    <property type="match status" value="1"/>
</dbReference>
<dbReference type="AlphaFoldDB" id="A0AAU8IFZ8"/>
<dbReference type="InterPro" id="IPR027417">
    <property type="entry name" value="P-loop_NTPase"/>
</dbReference>
<dbReference type="InterPro" id="IPR002891">
    <property type="entry name" value="APS"/>
</dbReference>
<dbReference type="SUPFAM" id="SSF52540">
    <property type="entry name" value="P-loop containing nucleoside triphosphate hydrolases"/>
    <property type="match status" value="1"/>
</dbReference>
<sequence>MAGSENIVWHKTTVTRADREARSGHRGAVVWFTGLSGSGKSTLANRVEAELFKKGIRTYLLDGDNIRSGLNHDLGFTDADRKENIRRISEVAALFVDSNAVVLTAFISPFTSERRAAREKVPEDEFFEIYVKCPLDVCEARDPKGLYRKARDGEIEAFTGISSPYEEPPAPELVVDTSEETLDQSTARVIALLEKNKIIGA</sequence>
<evidence type="ECO:0000256" key="5">
    <source>
        <dbReference type="ARBA" id="ARBA00022840"/>
    </source>
</evidence>
<comment type="pathway">
    <text evidence="6 7">Sulfur metabolism; hydrogen sulfide biosynthesis; sulfite from sulfate: step 2/3.</text>
</comment>
<evidence type="ECO:0000256" key="7">
    <source>
        <dbReference type="RuleBase" id="RU004347"/>
    </source>
</evidence>
<dbReference type="CDD" id="cd02027">
    <property type="entry name" value="APSK"/>
    <property type="match status" value="1"/>
</dbReference>
<dbReference type="GO" id="GO:0005524">
    <property type="term" value="F:ATP binding"/>
    <property type="evidence" value="ECO:0007669"/>
    <property type="project" value="UniProtKB-UniRule"/>
</dbReference>
<dbReference type="NCBIfam" id="TIGR00455">
    <property type="entry name" value="apsK"/>
    <property type="match status" value="1"/>
</dbReference>
<proteinExistence type="inferred from homology"/>
<dbReference type="FunFam" id="3.40.50.300:FF:000212">
    <property type="entry name" value="Adenylyl-sulfate kinase"/>
    <property type="match status" value="1"/>
</dbReference>
<dbReference type="GO" id="GO:0010134">
    <property type="term" value="P:sulfate assimilation via adenylyl sulfate reduction"/>
    <property type="evidence" value="ECO:0007669"/>
    <property type="project" value="TreeGrafter"/>
</dbReference>
<gene>
    <name evidence="6 9" type="primary">cysC</name>
    <name evidence="9" type="ORF">ABNN70_01015</name>
</gene>